<dbReference type="STRING" id="633697.EubceDRAFT1_1526"/>
<dbReference type="GO" id="GO:0003677">
    <property type="term" value="F:DNA binding"/>
    <property type="evidence" value="ECO:0007669"/>
    <property type="project" value="UniProtKB-KW"/>
</dbReference>
<accession>I5AU48</accession>
<dbReference type="AlphaFoldDB" id="I5AU48"/>
<evidence type="ECO:0000313" key="3">
    <source>
        <dbReference type="EMBL" id="EIM57321.1"/>
    </source>
</evidence>
<feature type="domain" description="HTH cro/C1-type" evidence="2">
    <location>
        <begin position="1"/>
        <end position="52"/>
    </location>
</feature>
<evidence type="ECO:0000256" key="1">
    <source>
        <dbReference type="ARBA" id="ARBA00023125"/>
    </source>
</evidence>
<dbReference type="InterPro" id="IPR001387">
    <property type="entry name" value="Cro/C1-type_HTH"/>
</dbReference>
<reference evidence="3 4" key="2">
    <citation type="submission" date="2012-02" db="EMBL/GenBank/DDBJ databases">
        <title>Improved High-Quality Draft sequence of Eubacterium cellulosolvens 6.</title>
        <authorList>
            <consortium name="US DOE Joint Genome Institute"/>
            <person name="Lucas S."/>
            <person name="Han J."/>
            <person name="Lapidus A."/>
            <person name="Cheng J.-F."/>
            <person name="Goodwin L."/>
            <person name="Pitluck S."/>
            <person name="Peters L."/>
            <person name="Mikhailova N."/>
            <person name="Gu W."/>
            <person name="Detter J.C."/>
            <person name="Han C."/>
            <person name="Tapia R."/>
            <person name="Land M."/>
            <person name="Hauser L."/>
            <person name="Kyrpides N."/>
            <person name="Ivanova N."/>
            <person name="Pagani I."/>
            <person name="Johnson E."/>
            <person name="Mukhopadhyay B."/>
            <person name="Anderson I."/>
            <person name="Woyke T."/>
        </authorList>
    </citation>
    <scope>NUCLEOTIDE SEQUENCE [LARGE SCALE GENOMIC DNA]</scope>
    <source>
        <strain evidence="3 4">6</strain>
    </source>
</reference>
<sequence>MRIKSGMTQKEVAMNLNVTPGYISNVENNRTVPSLRLLSYFAKVTGMTFDEIVGGKKNEYIITDLDRKLQGVLAKIPDNMKDKVLRTVRMWKED</sequence>
<protein>
    <submittedName>
        <fullName evidence="3">Putative transcriptional regulator</fullName>
    </submittedName>
</protein>
<dbReference type="InterPro" id="IPR050807">
    <property type="entry name" value="TransReg_Diox_bact_type"/>
</dbReference>
<dbReference type="PANTHER" id="PTHR46797:SF1">
    <property type="entry name" value="METHYLPHOSPHONATE SYNTHASE"/>
    <property type="match status" value="1"/>
</dbReference>
<dbReference type="GO" id="GO:0005829">
    <property type="term" value="C:cytosol"/>
    <property type="evidence" value="ECO:0007669"/>
    <property type="project" value="TreeGrafter"/>
</dbReference>
<dbReference type="SUPFAM" id="SSF47413">
    <property type="entry name" value="lambda repressor-like DNA-binding domains"/>
    <property type="match status" value="1"/>
</dbReference>
<dbReference type="Proteomes" id="UP000005753">
    <property type="component" value="Chromosome"/>
</dbReference>
<dbReference type="InterPro" id="IPR010982">
    <property type="entry name" value="Lambda_DNA-bd_dom_sf"/>
</dbReference>
<dbReference type="PROSITE" id="PS50943">
    <property type="entry name" value="HTH_CROC1"/>
    <property type="match status" value="1"/>
</dbReference>
<keyword evidence="1" id="KW-0238">DNA-binding</keyword>
<dbReference type="GO" id="GO:0003700">
    <property type="term" value="F:DNA-binding transcription factor activity"/>
    <property type="evidence" value="ECO:0007669"/>
    <property type="project" value="TreeGrafter"/>
</dbReference>
<dbReference type="Gene3D" id="1.10.260.40">
    <property type="entry name" value="lambda repressor-like DNA-binding domains"/>
    <property type="match status" value="1"/>
</dbReference>
<keyword evidence="4" id="KW-1185">Reference proteome</keyword>
<name>I5AU48_EUBC6</name>
<dbReference type="CDD" id="cd00093">
    <property type="entry name" value="HTH_XRE"/>
    <property type="match status" value="1"/>
</dbReference>
<dbReference type="Pfam" id="PF01381">
    <property type="entry name" value="HTH_3"/>
    <property type="match status" value="1"/>
</dbReference>
<evidence type="ECO:0000259" key="2">
    <source>
        <dbReference type="PROSITE" id="PS50943"/>
    </source>
</evidence>
<dbReference type="EMBL" id="CM001487">
    <property type="protein sequence ID" value="EIM57321.1"/>
    <property type="molecule type" value="Genomic_DNA"/>
</dbReference>
<reference evidence="3 4" key="1">
    <citation type="submission" date="2010-08" db="EMBL/GenBank/DDBJ databases">
        <authorList>
            <consortium name="US DOE Joint Genome Institute (JGI-PGF)"/>
            <person name="Lucas S."/>
            <person name="Copeland A."/>
            <person name="Lapidus A."/>
            <person name="Cheng J.-F."/>
            <person name="Bruce D."/>
            <person name="Goodwin L."/>
            <person name="Pitluck S."/>
            <person name="Land M.L."/>
            <person name="Hauser L."/>
            <person name="Chang Y.-J."/>
            <person name="Anderson I.J."/>
            <person name="Johnson E."/>
            <person name="Mulhopadhyay B."/>
            <person name="Kyrpides N."/>
            <person name="Woyke T.J."/>
        </authorList>
    </citation>
    <scope>NUCLEOTIDE SEQUENCE [LARGE SCALE GENOMIC DNA]</scope>
    <source>
        <strain evidence="3 4">6</strain>
    </source>
</reference>
<organism evidence="3 4">
    <name type="scientific">Eubacterium cellulosolvens (strain ATCC 43171 / JCM 9499 / 6)</name>
    <name type="common">Cillobacterium cellulosolvens</name>
    <dbReference type="NCBI Taxonomy" id="633697"/>
    <lineage>
        <taxon>Bacteria</taxon>
        <taxon>Bacillati</taxon>
        <taxon>Bacillota</taxon>
        <taxon>Clostridia</taxon>
        <taxon>Eubacteriales</taxon>
        <taxon>Eubacteriaceae</taxon>
        <taxon>Eubacterium</taxon>
    </lineage>
</organism>
<evidence type="ECO:0000313" key="4">
    <source>
        <dbReference type="Proteomes" id="UP000005753"/>
    </source>
</evidence>
<dbReference type="HOGENOM" id="CLU_066192_17_2_9"/>
<dbReference type="PANTHER" id="PTHR46797">
    <property type="entry name" value="HTH-TYPE TRANSCRIPTIONAL REGULATOR"/>
    <property type="match status" value="1"/>
</dbReference>
<dbReference type="OrthoDB" id="9795511at2"/>
<proteinExistence type="predicted"/>
<gene>
    <name evidence="3" type="ORF">EubceDRAFT1_1526</name>
</gene>
<dbReference type="SMART" id="SM00530">
    <property type="entry name" value="HTH_XRE"/>
    <property type="match status" value="1"/>
</dbReference>